<feature type="transmembrane region" description="Helical" evidence="1">
    <location>
        <begin position="189"/>
        <end position="213"/>
    </location>
</feature>
<dbReference type="Pfam" id="PF13346">
    <property type="entry name" value="ABC2_membrane_5"/>
    <property type="match status" value="1"/>
</dbReference>
<keyword evidence="3" id="KW-1185">Reference proteome</keyword>
<reference evidence="2 3" key="1">
    <citation type="submission" date="2019-08" db="EMBL/GenBank/DDBJ databases">
        <title>In-depth cultivation of the pig gut microbiome towards novel bacterial diversity and tailored functional studies.</title>
        <authorList>
            <person name="Wylensek D."/>
            <person name="Hitch T.C.A."/>
            <person name="Clavel T."/>
        </authorList>
    </citation>
    <scope>NUCLEOTIDE SEQUENCE [LARGE SCALE GENOMIC DNA]</scope>
    <source>
        <strain evidence="2 3">WCA-693-APC-MOT-I</strain>
    </source>
</reference>
<gene>
    <name evidence="2" type="ORF">FYJ58_08725</name>
</gene>
<evidence type="ECO:0000313" key="3">
    <source>
        <dbReference type="Proteomes" id="UP000482209"/>
    </source>
</evidence>
<dbReference type="PANTHER" id="PTHR41309">
    <property type="entry name" value="MEMBRANE PROTEIN-RELATED"/>
    <property type="match status" value="1"/>
</dbReference>
<dbReference type="RefSeq" id="WP_154519360.1">
    <property type="nucleotide sequence ID" value="NZ_VUMT01000011.1"/>
</dbReference>
<keyword evidence="1" id="KW-0472">Membrane</keyword>
<feature type="transmembrane region" description="Helical" evidence="1">
    <location>
        <begin position="151"/>
        <end position="169"/>
    </location>
</feature>
<feature type="transmembrane region" description="Helical" evidence="1">
    <location>
        <begin position="37"/>
        <end position="57"/>
    </location>
</feature>
<feature type="transmembrane region" description="Helical" evidence="1">
    <location>
        <begin position="118"/>
        <end position="139"/>
    </location>
</feature>
<dbReference type="AlphaFoldDB" id="A0A6L5XYK5"/>
<dbReference type="EMBL" id="VUMT01000011">
    <property type="protein sequence ID" value="MSS63956.1"/>
    <property type="molecule type" value="Genomic_DNA"/>
</dbReference>
<proteinExistence type="predicted"/>
<dbReference type="Proteomes" id="UP000482209">
    <property type="component" value="Unassembled WGS sequence"/>
</dbReference>
<keyword evidence="1" id="KW-1133">Transmembrane helix</keyword>
<protein>
    <submittedName>
        <fullName evidence="2">ABC-2 transporter permease</fullName>
    </submittedName>
</protein>
<dbReference type="PANTHER" id="PTHR41309:SF2">
    <property type="entry name" value="MEMBRANE PROTEIN"/>
    <property type="match status" value="1"/>
</dbReference>
<name>A0A6L5XYK5_9FIRM</name>
<feature type="transmembrane region" description="Helical" evidence="1">
    <location>
        <begin position="82"/>
        <end position="106"/>
    </location>
</feature>
<dbReference type="InterPro" id="IPR025699">
    <property type="entry name" value="ABC2_memb-like"/>
</dbReference>
<organism evidence="2 3">
    <name type="scientific">Velocimicrobium porci</name>
    <dbReference type="NCBI Taxonomy" id="2606634"/>
    <lineage>
        <taxon>Bacteria</taxon>
        <taxon>Bacillati</taxon>
        <taxon>Bacillota</taxon>
        <taxon>Clostridia</taxon>
        <taxon>Lachnospirales</taxon>
        <taxon>Lachnospiraceae</taxon>
        <taxon>Velocimicrobium</taxon>
    </lineage>
</organism>
<comment type="caution">
    <text evidence="2">The sequence shown here is derived from an EMBL/GenBank/DDBJ whole genome shotgun (WGS) entry which is preliminary data.</text>
</comment>
<evidence type="ECO:0000256" key="1">
    <source>
        <dbReference type="SAM" id="Phobius"/>
    </source>
</evidence>
<evidence type="ECO:0000313" key="2">
    <source>
        <dbReference type="EMBL" id="MSS63956.1"/>
    </source>
</evidence>
<feature type="transmembrane region" description="Helical" evidence="1">
    <location>
        <begin position="15"/>
        <end position="31"/>
    </location>
</feature>
<sequence length="218" mass="24768">MTGLIIKDLLNLKKYLRTLLGVIIIYVIWGYTINEPLFLGSFTSLLFVMVVVSSFAYDEAAKWNEYALTLPIKRNDFIYSKYILSLLFMVIGTLISLFSMLSFYIIKEQTIPITDITTNLVVSLVLSAFYISLIIPITVKLGVEKSRFTSVAIFLVPVIIVLMGAKLLPVSVLPTEQQLNEFFDRISSLLFITIPILIMLFLALSCFITCKIFSKKEY</sequence>
<keyword evidence="1" id="KW-0812">Transmembrane</keyword>
<accession>A0A6L5XYK5</accession>